<accession>A0ABT1ACF6</accession>
<keyword evidence="10" id="KW-1185">Reference proteome</keyword>
<protein>
    <submittedName>
        <fullName evidence="9">DedA family protein</fullName>
    </submittedName>
</protein>
<evidence type="ECO:0000313" key="10">
    <source>
        <dbReference type="Proteomes" id="UP001165283"/>
    </source>
</evidence>
<feature type="transmembrane region" description="Helical" evidence="7">
    <location>
        <begin position="183"/>
        <end position="202"/>
    </location>
</feature>
<comment type="caution">
    <text evidence="9">The sequence shown here is derived from an EMBL/GenBank/DDBJ whole genome shotgun (WGS) entry which is preliminary data.</text>
</comment>
<evidence type="ECO:0000256" key="7">
    <source>
        <dbReference type="SAM" id="Phobius"/>
    </source>
</evidence>
<evidence type="ECO:0000259" key="8">
    <source>
        <dbReference type="Pfam" id="PF09335"/>
    </source>
</evidence>
<dbReference type="Pfam" id="PF09335">
    <property type="entry name" value="VTT_dom"/>
    <property type="match status" value="1"/>
</dbReference>
<sequence>MPGAGARRTLEYVQEYLEYVTQIALASPWLLGVIVAMAVVDALLPVVPSEALIIGAGVAAAGGQQDLLVVIGAAALGSFIGEVAGYVIGRALGPAVRGRLGGGRAAAYDRVAALLARRGGTVVLTARFLPGGRTVATLVAGAMTYPTGRFLAFTALGTPLSAAWSAVLGYLGGATFAQNPLYGLAFGLSLGTVAGLVLGAVPKLRARRAATRPAPAPVAVVVPQQRVPEGDAGGVEPVRVLTGAAAS</sequence>
<organism evidence="9 10">
    <name type="scientific">Pseudonocardia humida</name>
    <dbReference type="NCBI Taxonomy" id="2800819"/>
    <lineage>
        <taxon>Bacteria</taxon>
        <taxon>Bacillati</taxon>
        <taxon>Actinomycetota</taxon>
        <taxon>Actinomycetes</taxon>
        <taxon>Pseudonocardiales</taxon>
        <taxon>Pseudonocardiaceae</taxon>
        <taxon>Pseudonocardia</taxon>
    </lineage>
</organism>
<feature type="transmembrane region" description="Helical" evidence="7">
    <location>
        <begin position="150"/>
        <end position="171"/>
    </location>
</feature>
<dbReference type="PANTHER" id="PTHR42709">
    <property type="entry name" value="ALKALINE PHOSPHATASE LIKE PROTEIN"/>
    <property type="match status" value="1"/>
</dbReference>
<keyword evidence="5 7" id="KW-1133">Transmembrane helix</keyword>
<evidence type="ECO:0000256" key="3">
    <source>
        <dbReference type="ARBA" id="ARBA00022475"/>
    </source>
</evidence>
<feature type="transmembrane region" description="Helical" evidence="7">
    <location>
        <begin position="29"/>
        <end position="47"/>
    </location>
</feature>
<keyword evidence="4 7" id="KW-0812">Transmembrane</keyword>
<keyword evidence="6 7" id="KW-0472">Membrane</keyword>
<evidence type="ECO:0000256" key="1">
    <source>
        <dbReference type="ARBA" id="ARBA00004651"/>
    </source>
</evidence>
<reference evidence="9" key="1">
    <citation type="submission" date="2021-04" db="EMBL/GenBank/DDBJ databases">
        <title>Pseudonocardia sp. nov., isolated from sandy soil of mangrove forest.</title>
        <authorList>
            <person name="Zan Z."/>
            <person name="Huang R."/>
            <person name="Liu W."/>
        </authorList>
    </citation>
    <scope>NUCLEOTIDE SEQUENCE</scope>
    <source>
        <strain evidence="9">S2-4</strain>
    </source>
</reference>
<proteinExistence type="inferred from homology"/>
<dbReference type="RefSeq" id="WP_252446183.1">
    <property type="nucleotide sequence ID" value="NZ_JAGSOV010000088.1"/>
</dbReference>
<keyword evidence="3" id="KW-1003">Cell membrane</keyword>
<evidence type="ECO:0000256" key="4">
    <source>
        <dbReference type="ARBA" id="ARBA00022692"/>
    </source>
</evidence>
<gene>
    <name evidence="9" type="ORF">KDL28_36890</name>
</gene>
<name>A0ABT1ACF6_9PSEU</name>
<comment type="subcellular location">
    <subcellularLocation>
        <location evidence="1">Cell membrane</location>
        <topology evidence="1">Multi-pass membrane protein</topology>
    </subcellularLocation>
</comment>
<comment type="similarity">
    <text evidence="2">Belongs to the DedA family.</text>
</comment>
<feature type="transmembrane region" description="Helical" evidence="7">
    <location>
        <begin position="67"/>
        <end position="89"/>
    </location>
</feature>
<feature type="domain" description="VTT" evidence="8">
    <location>
        <begin position="47"/>
        <end position="170"/>
    </location>
</feature>
<dbReference type="Proteomes" id="UP001165283">
    <property type="component" value="Unassembled WGS sequence"/>
</dbReference>
<evidence type="ECO:0000256" key="6">
    <source>
        <dbReference type="ARBA" id="ARBA00023136"/>
    </source>
</evidence>
<dbReference type="EMBL" id="JAGSOV010000088">
    <property type="protein sequence ID" value="MCO1660641.1"/>
    <property type="molecule type" value="Genomic_DNA"/>
</dbReference>
<evidence type="ECO:0000256" key="5">
    <source>
        <dbReference type="ARBA" id="ARBA00022989"/>
    </source>
</evidence>
<dbReference type="InterPro" id="IPR051311">
    <property type="entry name" value="DedA_domain"/>
</dbReference>
<evidence type="ECO:0000313" key="9">
    <source>
        <dbReference type="EMBL" id="MCO1660641.1"/>
    </source>
</evidence>
<dbReference type="InterPro" id="IPR032816">
    <property type="entry name" value="VTT_dom"/>
</dbReference>
<dbReference type="PANTHER" id="PTHR42709:SF6">
    <property type="entry name" value="UNDECAPRENYL PHOSPHATE TRANSPORTER A"/>
    <property type="match status" value="1"/>
</dbReference>
<evidence type="ECO:0000256" key="2">
    <source>
        <dbReference type="ARBA" id="ARBA00010792"/>
    </source>
</evidence>